<comment type="cofactor">
    <cofactor evidence="1">
        <name>pyridoxal 5'-phosphate</name>
        <dbReference type="ChEBI" id="CHEBI:597326"/>
    </cofactor>
</comment>
<evidence type="ECO:0000256" key="4">
    <source>
        <dbReference type="ARBA" id="ARBA00022898"/>
    </source>
</evidence>
<evidence type="ECO:0000256" key="1">
    <source>
        <dbReference type="ARBA" id="ARBA00001933"/>
    </source>
</evidence>
<dbReference type="SUPFAM" id="SSF53383">
    <property type="entry name" value="PLP-dependent transferases"/>
    <property type="match status" value="1"/>
</dbReference>
<name>A0A5K0U9D3_9VIRU</name>
<proteinExistence type="predicted"/>
<dbReference type="PANTHER" id="PTHR11986">
    <property type="entry name" value="AMINOTRANSFERASE CLASS III"/>
    <property type="match status" value="1"/>
</dbReference>
<evidence type="ECO:0000256" key="2">
    <source>
        <dbReference type="ARBA" id="ARBA00022576"/>
    </source>
</evidence>
<protein>
    <submittedName>
        <fullName evidence="5">Aminotransferase class III-fold pyridoxal phosphate-dependent enzyme</fullName>
    </submittedName>
</protein>
<sequence length="490" mass="54635">MIPDTQNNTTLSATVTTFTTTDSHTSFQAESRQPLCGLNESLFSELNMHSDLYKNRESLEHVLAIRNSNEKSCSSSDNHVGGSKFVNFYEQKAVSPYTPAFGKGPWIVTDEGGIIYDAGGYGMLGFGHNDDDILRALSKEQVMANILTPSKSQITFSQEINKHASLYEGVLALNSGSETNELAFRIADAYFKSNHSDKKPVIVILSGSFHGRTYLSGQASDSCREKYEKYLSTYSRFMDIYKLKINNITSVKDAFNTMKQSGQVPLLTLMEPVMGEGNPGVMITPEFYKAVRDETRALNSLLHIDSVQAGIRTTGELSFTTYSGFNIDRENMPDMEVFSKAINGGQYPLSILAVKNRDMYKYGIYGNTMTANPRGLDVGTCVLRKLTPELKANIVAKGQQLKSRLMNLMSEFPTIINGVTGTGLLVAVHLNEKFNVFDLEKRMRLRGVNLIHGGKNGLRLTPWFNIDDNEIELIYTVMRSVFDEVHRETV</sequence>
<evidence type="ECO:0000313" key="6">
    <source>
        <dbReference type="Proteomes" id="UP000594342"/>
    </source>
</evidence>
<dbReference type="Pfam" id="PF00202">
    <property type="entry name" value="Aminotran_3"/>
    <property type="match status" value="1"/>
</dbReference>
<dbReference type="InterPro" id="IPR015424">
    <property type="entry name" value="PyrdxlP-dep_Trfase"/>
</dbReference>
<dbReference type="InterPro" id="IPR005814">
    <property type="entry name" value="Aminotrans_3"/>
</dbReference>
<gene>
    <name evidence="5" type="ORF">YASMINEVIRUS_567</name>
</gene>
<keyword evidence="6" id="KW-1185">Reference proteome</keyword>
<evidence type="ECO:0000256" key="3">
    <source>
        <dbReference type="ARBA" id="ARBA00022679"/>
    </source>
</evidence>
<keyword evidence="4" id="KW-0663">Pyridoxal phosphate</keyword>
<dbReference type="InterPro" id="IPR050103">
    <property type="entry name" value="Class-III_PLP-dep_AT"/>
</dbReference>
<evidence type="ECO:0000313" key="5">
    <source>
        <dbReference type="EMBL" id="VBB18104.1"/>
    </source>
</evidence>
<dbReference type="InterPro" id="IPR015422">
    <property type="entry name" value="PyrdxlP-dep_Trfase_small"/>
</dbReference>
<keyword evidence="2 5" id="KW-0032">Aminotransferase</keyword>
<dbReference type="Proteomes" id="UP000594342">
    <property type="component" value="Unassembled WGS sequence"/>
</dbReference>
<dbReference type="GO" id="GO:0030170">
    <property type="term" value="F:pyridoxal phosphate binding"/>
    <property type="evidence" value="ECO:0007669"/>
    <property type="project" value="InterPro"/>
</dbReference>
<reference evidence="5 6" key="1">
    <citation type="submission" date="2018-10" db="EMBL/GenBank/DDBJ databases">
        <authorList>
            <consortium name="IHU Genomes"/>
        </authorList>
    </citation>
    <scope>NUCLEOTIDE SEQUENCE [LARGE SCALE GENOMIC DNA]</scope>
    <source>
        <strain evidence="5 6">A1</strain>
    </source>
</reference>
<comment type="caution">
    <text evidence="5">The sequence shown here is derived from an EMBL/GenBank/DDBJ whole genome shotgun (WGS) entry which is preliminary data.</text>
</comment>
<keyword evidence="3 5" id="KW-0808">Transferase</keyword>
<dbReference type="Gene3D" id="3.40.640.10">
    <property type="entry name" value="Type I PLP-dependent aspartate aminotransferase-like (Major domain)"/>
    <property type="match status" value="1"/>
</dbReference>
<dbReference type="PANTHER" id="PTHR11986:SF79">
    <property type="entry name" value="ACETYLORNITHINE AMINOTRANSFERASE, MITOCHONDRIAL"/>
    <property type="match status" value="1"/>
</dbReference>
<dbReference type="EMBL" id="UPSH01000001">
    <property type="protein sequence ID" value="VBB18104.1"/>
    <property type="molecule type" value="Genomic_DNA"/>
</dbReference>
<dbReference type="Gene3D" id="3.90.1150.10">
    <property type="entry name" value="Aspartate Aminotransferase, domain 1"/>
    <property type="match status" value="1"/>
</dbReference>
<accession>A0A5K0U9D3</accession>
<dbReference type="GO" id="GO:0008483">
    <property type="term" value="F:transaminase activity"/>
    <property type="evidence" value="ECO:0007669"/>
    <property type="project" value="UniProtKB-KW"/>
</dbReference>
<organism evidence="5 6">
    <name type="scientific">Yasminevirus sp. GU-2018</name>
    <dbReference type="NCBI Taxonomy" id="2420051"/>
    <lineage>
        <taxon>Viruses</taxon>
        <taxon>Varidnaviria</taxon>
        <taxon>Bamfordvirae</taxon>
        <taxon>Nucleocytoviricota</taxon>
        <taxon>Megaviricetes</taxon>
        <taxon>Imitervirales</taxon>
        <taxon>Mimiviridae</taxon>
        <taxon>Klosneuvirinae</taxon>
        <taxon>Yasminevirus</taxon>
        <taxon>Yasminevirus saudimassiliense</taxon>
    </lineage>
</organism>
<dbReference type="InterPro" id="IPR015421">
    <property type="entry name" value="PyrdxlP-dep_Trfase_major"/>
</dbReference>
<dbReference type="GO" id="GO:0042802">
    <property type="term" value="F:identical protein binding"/>
    <property type="evidence" value="ECO:0007669"/>
    <property type="project" value="TreeGrafter"/>
</dbReference>